<feature type="compositionally biased region" description="Polar residues" evidence="1">
    <location>
        <begin position="126"/>
        <end position="142"/>
    </location>
</feature>
<feature type="compositionally biased region" description="Basic and acidic residues" evidence="1">
    <location>
        <begin position="217"/>
        <end position="238"/>
    </location>
</feature>
<evidence type="ECO:0000313" key="3">
    <source>
        <dbReference type="EMBL" id="KAL3874451.1"/>
    </source>
</evidence>
<evidence type="ECO:0000259" key="2">
    <source>
        <dbReference type="Pfam" id="PF07741"/>
    </source>
</evidence>
<comment type="caution">
    <text evidence="3">The sequence shown here is derived from an EMBL/GenBank/DDBJ whole genome shotgun (WGS) entry which is preliminary data.</text>
</comment>
<feature type="region of interest" description="Disordered" evidence="1">
    <location>
        <begin position="217"/>
        <end position="246"/>
    </location>
</feature>
<dbReference type="FunFam" id="1.20.5.650:FF:000001">
    <property type="entry name" value="transcription factor IIIB 90 kDa subunit isoform X2"/>
    <property type="match status" value="1"/>
</dbReference>
<sequence length="246" mass="26826">MAEGGSGLGVEGDSELSRISEFLEEETINSVLSDPLQESSKDSIASPSKDNLETTKSSESDTAISVTAKDCVPCDISSESDGIQAVINDKASDSVNKSVVTGDKTSAHVDNECFKDEMTSKRVHDPSSSPNSTVEMTGTDSPGQADIITAVKLGLTEVVQACIQDDDSPAQEPNNAELDLTGIDDKELEMLMLNEEEIAIKTKWWMEENADYLKQQEEKEERLAKEKEEEAKQPEKKVLSKHFYAS</sequence>
<keyword evidence="4" id="KW-1185">Reference proteome</keyword>
<feature type="region of interest" description="Disordered" evidence="1">
    <location>
        <begin position="115"/>
        <end position="143"/>
    </location>
</feature>
<feature type="compositionally biased region" description="Gly residues" evidence="1">
    <location>
        <begin position="1"/>
        <end position="10"/>
    </location>
</feature>
<feature type="compositionally biased region" description="Basic and acidic residues" evidence="1">
    <location>
        <begin position="50"/>
        <end position="59"/>
    </location>
</feature>
<feature type="compositionally biased region" description="Basic and acidic residues" evidence="1">
    <location>
        <begin position="115"/>
        <end position="125"/>
    </location>
</feature>
<protein>
    <recommendedName>
        <fullName evidence="2">Brf1 TBP-binding domain-containing protein</fullName>
    </recommendedName>
</protein>
<name>A0ABD3WMA3_SINWO</name>
<evidence type="ECO:0000256" key="1">
    <source>
        <dbReference type="SAM" id="MobiDB-lite"/>
    </source>
</evidence>
<dbReference type="Proteomes" id="UP001634394">
    <property type="component" value="Unassembled WGS sequence"/>
</dbReference>
<feature type="region of interest" description="Disordered" evidence="1">
    <location>
        <begin position="1"/>
        <end position="20"/>
    </location>
</feature>
<dbReference type="InterPro" id="IPR011665">
    <property type="entry name" value="BRF1_TBP-bd_dom"/>
</dbReference>
<dbReference type="EMBL" id="JBJQND010000006">
    <property type="protein sequence ID" value="KAL3874451.1"/>
    <property type="molecule type" value="Genomic_DNA"/>
</dbReference>
<feature type="region of interest" description="Disordered" evidence="1">
    <location>
        <begin position="29"/>
        <end position="64"/>
    </location>
</feature>
<dbReference type="Pfam" id="PF07741">
    <property type="entry name" value="BRF1"/>
    <property type="match status" value="1"/>
</dbReference>
<feature type="domain" description="Brf1 TBP-binding" evidence="2">
    <location>
        <begin position="182"/>
        <end position="237"/>
    </location>
</feature>
<feature type="compositionally biased region" description="Polar residues" evidence="1">
    <location>
        <begin position="29"/>
        <end position="49"/>
    </location>
</feature>
<gene>
    <name evidence="3" type="ORF">ACJMK2_037462</name>
</gene>
<dbReference type="Gene3D" id="1.20.5.650">
    <property type="entry name" value="Single helix bin"/>
    <property type="match status" value="1"/>
</dbReference>
<dbReference type="AlphaFoldDB" id="A0ABD3WMA3"/>
<proteinExistence type="predicted"/>
<accession>A0ABD3WMA3</accession>
<reference evidence="3 4" key="1">
    <citation type="submission" date="2024-11" db="EMBL/GenBank/DDBJ databases">
        <title>Chromosome-level genome assembly of the freshwater bivalve Anodonta woodiana.</title>
        <authorList>
            <person name="Chen X."/>
        </authorList>
    </citation>
    <scope>NUCLEOTIDE SEQUENCE [LARGE SCALE GENOMIC DNA]</scope>
    <source>
        <strain evidence="3">MN2024</strain>
        <tissue evidence="3">Gills</tissue>
    </source>
</reference>
<organism evidence="3 4">
    <name type="scientific">Sinanodonta woodiana</name>
    <name type="common">Chinese pond mussel</name>
    <name type="synonym">Anodonta woodiana</name>
    <dbReference type="NCBI Taxonomy" id="1069815"/>
    <lineage>
        <taxon>Eukaryota</taxon>
        <taxon>Metazoa</taxon>
        <taxon>Spiralia</taxon>
        <taxon>Lophotrochozoa</taxon>
        <taxon>Mollusca</taxon>
        <taxon>Bivalvia</taxon>
        <taxon>Autobranchia</taxon>
        <taxon>Heteroconchia</taxon>
        <taxon>Palaeoheterodonta</taxon>
        <taxon>Unionida</taxon>
        <taxon>Unionoidea</taxon>
        <taxon>Unionidae</taxon>
        <taxon>Unioninae</taxon>
        <taxon>Sinanodonta</taxon>
    </lineage>
</organism>
<evidence type="ECO:0000313" key="4">
    <source>
        <dbReference type="Proteomes" id="UP001634394"/>
    </source>
</evidence>